<evidence type="ECO:0000256" key="10">
    <source>
        <dbReference type="RuleBase" id="RU366018"/>
    </source>
</evidence>
<dbReference type="OrthoDB" id="26387at2759"/>
<evidence type="ECO:0000256" key="11">
    <source>
        <dbReference type="SAM" id="MobiDB-lite"/>
    </source>
</evidence>
<evidence type="ECO:0000259" key="12">
    <source>
        <dbReference type="PROSITE" id="PS51157"/>
    </source>
</evidence>
<feature type="domain" description="UBR-type" evidence="12">
    <location>
        <begin position="111"/>
        <end position="184"/>
    </location>
</feature>
<evidence type="ECO:0000256" key="9">
    <source>
        <dbReference type="PROSITE-ProRule" id="PRU00508"/>
    </source>
</evidence>
<dbReference type="FunFam" id="2.10.110.30:FF:000002">
    <property type="entry name" value="Putative e3 ubiquitin-protein ligase ubr3"/>
    <property type="match status" value="1"/>
</dbReference>
<sequence length="1928" mass="221683">MIKETNVDVQMHLRQILQSIHDNPHFVATRGPKERAEMDKMLRAFIFRYLYYLISKNGEHLPLLFNATSREKFPNSLEDAINVESAAMSKNDPFYVIDDSVAHMSYKHTGRNCGRKFQIGEPIYRCKECSYDDTCVLCIHCFNPNDHVDHHVYTSICTPVNNGICDCGDKEAWHVPLHCKAEDEENDFDSDDVFQTEEMINLFEVILTELFDHFIDVFNQNIEPLPTIQKDVTMKLREMVQQGKLYERAMLLKDLAYANPYIEKQREKLRTSSPSFDESSMMDHADYTVLIYNDEYHNYTQATAALRQGIPDNKHTDLLTARIDGEGRAMLKCSHDLSAVVGGFFAVQTNGLSATLTTWSEYIHQETCKYIIAWINHCLTIPQATFQKTFRDAMGKVLCSTSERAGEMVDMSITVDKYFGNRFGEDYPYKYADLSVLDRHNTIPLSHHKVLPESETNYISPTLNGVQQPKDKHYLNSRLQKILFFDNRYWKRLRKDVQDMIIPTLASSLEFKPLFCFHLVEIFNHMTRSVAFMDREPQLTALRESVVQLFTCPTNAATIFENGSFTDIMWSVIDIFTEFCKVEGGLLIWQRVQKSNPTKSYSISFKQGLYAVETILSKIGNPNFILKPTDFISIVTLCKLFNGAWKIKRKEGEHVLREDQHFIPHLEYTTSIYSIVQTIDKVLENSRDSVDEGMLLNAIRLLNTFLGTRTLPYKIVFGSHEVVKFKVSKQRVAFMNPVHTLLSFLIEKVPLRKAFEAISACNDFLTISDFPLRSVVLCSQIDVGFWVRNGMSVLHQSSYYKKNPEMACYIRDIHLNQIAFLREKNDLIRLTYNMLDRWELLEWFGGEEDFLHTVYEDKIVHILQQFIAFVYQLLSERQSFKKFKSAEDKEYHQIKNAIIYGLYTEPLSYSSLLKAVPDYLTEITTQFDRALEEVSIYVEPRGLEDNGVFRLKQDYYKKIDPLQLLNMENDFEHSASIIKYHLAEGGKNAAKVVLQPQLISPNVMDEDSKCLGSFTRTSLFSKFIYKALQTSIDLDEGTYIYALLHLIHGILRDEELVNGHESIPDCYISKPICNLLLTIVESKSGVFSENVIAKADYLLENMIWKKPAAVLESLVACFGQNHVDAYKARKLNQGVNFEESEKEKKKRLAKARQERILAKFSRQQNKFMKENESQFANDGNDVEMTDQHGVDTLEEFTCALCQDSTSVDSFVIPVYHENSPIFRNGDIHNVQEFAKPWHGFYNEYDHPTIHDDETLENYREDGARGSKKVFVSCNHYIHYKCFKRYAQKKRFSTNSFICPLCQTFSNCVLPVCRNTTADDIMNLSGLIRNTNSEDNIAKILKTDTTEDFNNVFNMFLEINNKNMNYDRNCSASPDFQRSDVSFILAVHWANTISMVEVSTRISDHPHDDLLKGNEQKFRTLKNVLASIAWLYKVIGKPSPDHIPYINKNGVVWNQNQLFQYIVRTSLFTSSSIADVITNALSVFSKQLVVDFTKGMLPTAIEKMHRTASDEGVLFEVNESMWMSLRKVCDIGISDADMSKKLYDLAFTCLLKNILPTLRRCLIFVKVMSNLVFGDEKRVEIDEIGLESDLGSSKDLPQYVDQIIKLITTSTSLQDILLQCVATSNALNDPYLSGIPYEFTGVVKLVDLAKYLNTYVTNSKEVKLRDEHPLHMKNVDNRLDFKICLACGVKVHLRSDHTELVKHLMKHCFKPFGLFLIPNVSEVCMVLTNPRSSISISAPYLNSHGESGRNAIQRGDLTVLNLKRYEHLNRVWINNEIPGYISRIMGDEFRVSIISNGMVFNFNRNVLRRPRPTNNDGEDDESSSSEGEDDDMDGTEEMRWEFRPEDILEDDTVFRLGGAAPVQGGDIRDFFQFITNLRNEADLPDTTMEAAGENIFVPQFQIPRFRGTNPPTDDEETENNDDDLNESDA</sequence>
<dbReference type="InterPro" id="IPR003126">
    <property type="entry name" value="Znf_UBR"/>
</dbReference>
<dbReference type="STRING" id="4955.A0A1G4M742"/>
<evidence type="ECO:0000256" key="5">
    <source>
        <dbReference type="ARBA" id="ARBA00022771"/>
    </source>
</evidence>
<dbReference type="PANTHER" id="PTHR21497">
    <property type="entry name" value="UBIQUITIN LIGASE E3 ALPHA-RELATED"/>
    <property type="match status" value="1"/>
</dbReference>
<evidence type="ECO:0000256" key="4">
    <source>
        <dbReference type="ARBA" id="ARBA00022723"/>
    </source>
</evidence>
<evidence type="ECO:0000256" key="2">
    <source>
        <dbReference type="ARBA" id="ARBA00004906"/>
    </source>
</evidence>
<comment type="function">
    <text evidence="10">Ubiquitin ligase protein which is a component of the N-end rule pathway. Recognizes and binds to proteins bearing specific N-terminal residues that are destabilizing according to the N-end rule, leading to their ubiquitination and subsequent degradation.</text>
</comment>
<evidence type="ECO:0000256" key="1">
    <source>
        <dbReference type="ARBA" id="ARBA00000900"/>
    </source>
</evidence>
<protein>
    <recommendedName>
        <fullName evidence="10">E3 ubiquitin-protein ligase</fullName>
        <ecNumber evidence="10">2.3.2.27</ecNumber>
    </recommendedName>
</protein>
<evidence type="ECO:0000256" key="3">
    <source>
        <dbReference type="ARBA" id="ARBA00022679"/>
    </source>
</evidence>
<comment type="catalytic activity">
    <reaction evidence="1 10">
        <text>S-ubiquitinyl-[E2 ubiquitin-conjugating enzyme]-L-cysteine + [acceptor protein]-L-lysine = [E2 ubiquitin-conjugating enzyme]-L-cysteine + N(6)-ubiquitinyl-[acceptor protein]-L-lysine.</text>
        <dbReference type="EC" id="2.3.2.27"/>
    </reaction>
</comment>
<evidence type="ECO:0000313" key="14">
    <source>
        <dbReference type="Proteomes" id="UP000190831"/>
    </source>
</evidence>
<gene>
    <name evidence="13" type="ORF">LAFE_0A06634G</name>
</gene>
<dbReference type="GO" id="GO:0071596">
    <property type="term" value="P:ubiquitin-dependent protein catabolic process via the N-end rule pathway"/>
    <property type="evidence" value="ECO:0007669"/>
    <property type="project" value="UniProtKB-UniRule"/>
</dbReference>
<dbReference type="CDD" id="cd19672">
    <property type="entry name" value="UBR-box_UBR1_like"/>
    <property type="match status" value="1"/>
</dbReference>
<dbReference type="InterPro" id="IPR044046">
    <property type="entry name" value="E3_ligase_UBR-like_C"/>
</dbReference>
<feature type="region of interest" description="Disordered" evidence="11">
    <location>
        <begin position="1901"/>
        <end position="1928"/>
    </location>
</feature>
<dbReference type="GO" id="GO:0000151">
    <property type="term" value="C:ubiquitin ligase complex"/>
    <property type="evidence" value="ECO:0007669"/>
    <property type="project" value="TreeGrafter"/>
</dbReference>
<feature type="compositionally biased region" description="Acidic residues" evidence="11">
    <location>
        <begin position="1911"/>
        <end position="1928"/>
    </location>
</feature>
<evidence type="ECO:0000256" key="8">
    <source>
        <dbReference type="ARBA" id="ARBA00046341"/>
    </source>
</evidence>
<dbReference type="PANTHER" id="PTHR21497:SF26">
    <property type="entry name" value="E3 UBIQUITIN-PROTEIN LIGASE UBR1"/>
    <property type="match status" value="1"/>
</dbReference>
<reference evidence="13 14" key="1">
    <citation type="submission" date="2016-03" db="EMBL/GenBank/DDBJ databases">
        <authorList>
            <person name="Devillers H."/>
        </authorList>
    </citation>
    <scope>NUCLEOTIDE SEQUENCE [LARGE SCALE GENOMIC DNA]</scope>
    <source>
        <strain evidence="13">CBS 6772</strain>
    </source>
</reference>
<dbReference type="SMART" id="SM00396">
    <property type="entry name" value="ZnF_UBR1"/>
    <property type="match status" value="1"/>
</dbReference>
<dbReference type="GO" id="GO:0016567">
    <property type="term" value="P:protein ubiquitination"/>
    <property type="evidence" value="ECO:0007669"/>
    <property type="project" value="UniProtKB-UniRule"/>
</dbReference>
<comment type="pathway">
    <text evidence="2 10">Protein modification; protein ubiquitination.</text>
</comment>
<dbReference type="InterPro" id="IPR039164">
    <property type="entry name" value="UBR1-like"/>
</dbReference>
<feature type="region of interest" description="Disordered" evidence="11">
    <location>
        <begin position="1807"/>
        <end position="1833"/>
    </location>
</feature>
<dbReference type="PROSITE" id="PS51157">
    <property type="entry name" value="ZF_UBR"/>
    <property type="match status" value="1"/>
</dbReference>
<dbReference type="GO" id="GO:0061630">
    <property type="term" value="F:ubiquitin protein ligase activity"/>
    <property type="evidence" value="ECO:0007669"/>
    <property type="project" value="UniProtKB-UniRule"/>
</dbReference>
<dbReference type="InterPro" id="IPR055194">
    <property type="entry name" value="UBR1-like_WH"/>
</dbReference>
<dbReference type="Pfam" id="PF22960">
    <property type="entry name" value="WHD_UBR1"/>
    <property type="match status" value="1"/>
</dbReference>
<evidence type="ECO:0000313" key="13">
    <source>
        <dbReference type="EMBL" id="SCV99594.1"/>
    </source>
</evidence>
<keyword evidence="3 10" id="KW-0808">Transferase</keyword>
<evidence type="ECO:0000256" key="7">
    <source>
        <dbReference type="ARBA" id="ARBA00022833"/>
    </source>
</evidence>
<feature type="compositionally biased region" description="Acidic residues" evidence="11">
    <location>
        <begin position="1815"/>
        <end position="1833"/>
    </location>
</feature>
<keyword evidence="14" id="KW-1185">Reference proteome</keyword>
<keyword evidence="6 10" id="KW-0833">Ubl conjugation pathway</keyword>
<name>A0A1G4M742_LACFM</name>
<dbReference type="EC" id="2.3.2.27" evidence="10"/>
<organism evidence="13 14">
    <name type="scientific">Lachancea fermentati</name>
    <name type="common">Zygosaccharomyces fermentati</name>
    <dbReference type="NCBI Taxonomy" id="4955"/>
    <lineage>
        <taxon>Eukaryota</taxon>
        <taxon>Fungi</taxon>
        <taxon>Dikarya</taxon>
        <taxon>Ascomycota</taxon>
        <taxon>Saccharomycotina</taxon>
        <taxon>Saccharomycetes</taxon>
        <taxon>Saccharomycetales</taxon>
        <taxon>Saccharomycetaceae</taxon>
        <taxon>Lachancea</taxon>
    </lineage>
</organism>
<evidence type="ECO:0000256" key="6">
    <source>
        <dbReference type="ARBA" id="ARBA00022786"/>
    </source>
</evidence>
<keyword evidence="5 10" id="KW-0863">Zinc-finger</keyword>
<keyword evidence="7 10" id="KW-0862">Zinc</keyword>
<comment type="similarity">
    <text evidence="8 10">Belongs to the E3 ubiquitin-protein ligase UBR1-like family.</text>
</comment>
<accession>A0A1G4M742</accession>
<dbReference type="EMBL" id="LT598487">
    <property type="protein sequence ID" value="SCV99594.1"/>
    <property type="molecule type" value="Genomic_DNA"/>
</dbReference>
<proteinExistence type="inferred from homology"/>
<keyword evidence="4 10" id="KW-0479">Metal-binding</keyword>
<dbReference type="OMA" id="WANTISM"/>
<dbReference type="Proteomes" id="UP000190831">
    <property type="component" value="Chromosome A"/>
</dbReference>
<dbReference type="Gene3D" id="2.10.110.30">
    <property type="match status" value="1"/>
</dbReference>
<dbReference type="Pfam" id="PF18995">
    <property type="entry name" value="PRT6_C"/>
    <property type="match status" value="1"/>
</dbReference>
<dbReference type="UniPathway" id="UPA00143"/>
<dbReference type="Pfam" id="PF02207">
    <property type="entry name" value="zf-UBR"/>
    <property type="match status" value="1"/>
</dbReference>
<dbReference type="GO" id="GO:0005737">
    <property type="term" value="C:cytoplasm"/>
    <property type="evidence" value="ECO:0007669"/>
    <property type="project" value="TreeGrafter"/>
</dbReference>
<feature type="zinc finger region" description="UBR-type" evidence="9">
    <location>
        <begin position="111"/>
        <end position="184"/>
    </location>
</feature>
<dbReference type="GO" id="GO:0008270">
    <property type="term" value="F:zinc ion binding"/>
    <property type="evidence" value="ECO:0007669"/>
    <property type="project" value="UniProtKB-UniRule"/>
</dbReference>